<sequence>MADEILLDDIPDDGGTCVHVVADLDRSREVLDDSGNFRIARFDEYVPGLSKSFFLAADMTDGAAAARCHKELAAYLAPARMPALIEAFGEGAREVVSLLPQGTSFDIVEECLRPYGRRVACALGGVTQEEGSTLLAALRYAAKLTAEGADEHAIRQLQGWVWNRLHVAVAAGGPFDTPGLPRFALDRGNLSAREIALLTMPLFEMAAYGRNTSIAHMVLSEMHRGRLSTDELHGESLRSVVSRGAALVKDLVITRVARNDTVLHDAKIQAGDRVLVDVVTANRQSLIESAQGEAKPHLAFGWGAHTCIARELSLQIAEIILTEITSRGTLTPVSDAADDREESLRFIFEAYPGSHAAA</sequence>
<evidence type="ECO:0000313" key="3">
    <source>
        <dbReference type="Proteomes" id="UP001234216"/>
    </source>
</evidence>
<protein>
    <submittedName>
        <fullName evidence="2">Cytochrome P450</fullName>
    </submittedName>
</protein>
<dbReference type="GO" id="GO:0020037">
    <property type="term" value="F:heme binding"/>
    <property type="evidence" value="ECO:0007669"/>
    <property type="project" value="InterPro"/>
</dbReference>
<proteinExistence type="inferred from homology"/>
<gene>
    <name evidence="2" type="ORF">QFZ22_002566</name>
</gene>
<dbReference type="Gene3D" id="1.10.630.10">
    <property type="entry name" value="Cytochrome P450"/>
    <property type="match status" value="2"/>
</dbReference>
<organism evidence="2 3">
    <name type="scientific">Streptomyces canus</name>
    <dbReference type="NCBI Taxonomy" id="58343"/>
    <lineage>
        <taxon>Bacteria</taxon>
        <taxon>Bacillati</taxon>
        <taxon>Actinomycetota</taxon>
        <taxon>Actinomycetes</taxon>
        <taxon>Kitasatosporales</taxon>
        <taxon>Streptomycetaceae</taxon>
        <taxon>Streptomyces</taxon>
        <taxon>Streptomyces aurantiacus group</taxon>
    </lineage>
</organism>
<dbReference type="PANTHER" id="PTHR46696:SF1">
    <property type="entry name" value="CYTOCHROME P450 YJIB-RELATED"/>
    <property type="match status" value="1"/>
</dbReference>
<dbReference type="RefSeq" id="WP_306974452.1">
    <property type="nucleotide sequence ID" value="NZ_JAUSYQ010000002.1"/>
</dbReference>
<dbReference type="GO" id="GO:0004497">
    <property type="term" value="F:monooxygenase activity"/>
    <property type="evidence" value="ECO:0007669"/>
    <property type="project" value="InterPro"/>
</dbReference>
<evidence type="ECO:0000256" key="1">
    <source>
        <dbReference type="ARBA" id="ARBA00010617"/>
    </source>
</evidence>
<dbReference type="Proteomes" id="UP001234216">
    <property type="component" value="Unassembled WGS sequence"/>
</dbReference>
<evidence type="ECO:0000313" key="2">
    <source>
        <dbReference type="EMBL" id="MDQ0906581.1"/>
    </source>
</evidence>
<name>A0AAW8FBD0_9ACTN</name>
<dbReference type="GO" id="GO:0016705">
    <property type="term" value="F:oxidoreductase activity, acting on paired donors, with incorporation or reduction of molecular oxygen"/>
    <property type="evidence" value="ECO:0007669"/>
    <property type="project" value="InterPro"/>
</dbReference>
<dbReference type="PROSITE" id="PS00086">
    <property type="entry name" value="CYTOCHROME_P450"/>
    <property type="match status" value="1"/>
</dbReference>
<dbReference type="SUPFAM" id="SSF48264">
    <property type="entry name" value="Cytochrome P450"/>
    <property type="match status" value="1"/>
</dbReference>
<dbReference type="AlphaFoldDB" id="A0AAW8FBD0"/>
<comment type="caution">
    <text evidence="2">The sequence shown here is derived from an EMBL/GenBank/DDBJ whole genome shotgun (WGS) entry which is preliminary data.</text>
</comment>
<dbReference type="GO" id="GO:0005506">
    <property type="term" value="F:iron ion binding"/>
    <property type="evidence" value="ECO:0007669"/>
    <property type="project" value="InterPro"/>
</dbReference>
<dbReference type="InterPro" id="IPR017972">
    <property type="entry name" value="Cyt_P450_CS"/>
</dbReference>
<dbReference type="InterPro" id="IPR036396">
    <property type="entry name" value="Cyt_P450_sf"/>
</dbReference>
<dbReference type="PANTHER" id="PTHR46696">
    <property type="entry name" value="P450, PUTATIVE (EUROFUNG)-RELATED"/>
    <property type="match status" value="1"/>
</dbReference>
<accession>A0AAW8FBD0</accession>
<reference evidence="2" key="1">
    <citation type="submission" date="2023-07" db="EMBL/GenBank/DDBJ databases">
        <title>Comparative genomics of wheat-associated soil bacteria to identify genetic determinants of phenazine resistance.</title>
        <authorList>
            <person name="Mouncey N."/>
        </authorList>
    </citation>
    <scope>NUCLEOTIDE SEQUENCE</scope>
    <source>
        <strain evidence="2">V4I22</strain>
    </source>
</reference>
<comment type="similarity">
    <text evidence="1">Belongs to the cytochrome P450 family.</text>
</comment>
<dbReference type="EMBL" id="JAUSZV010000005">
    <property type="protein sequence ID" value="MDQ0906581.1"/>
    <property type="molecule type" value="Genomic_DNA"/>
</dbReference>